<dbReference type="Proteomes" id="UP000799424">
    <property type="component" value="Unassembled WGS sequence"/>
</dbReference>
<keyword evidence="14 15" id="KW-0539">Nucleus</keyword>
<comment type="subcellular location">
    <subcellularLocation>
        <location evidence="2 15">Nucleus</location>
    </subcellularLocation>
</comment>
<keyword evidence="19" id="KW-1185">Reference proteome</keyword>
<feature type="region of interest" description="Disordered" evidence="16">
    <location>
        <begin position="148"/>
        <end position="172"/>
    </location>
</feature>
<evidence type="ECO:0000256" key="12">
    <source>
        <dbReference type="ARBA" id="ARBA00023172"/>
    </source>
</evidence>
<keyword evidence="8 15" id="KW-0227">DNA damage</keyword>
<keyword evidence="7 15" id="KW-0479">Metal-binding</keyword>
<dbReference type="EC" id="2.3.2.27" evidence="4 15"/>
<gene>
    <name evidence="18" type="ORF">CC86DRAFT_199400</name>
</gene>
<feature type="domain" description="Non-structural maintenance of chromosomes element 1 RING C4HC3-type" evidence="17">
    <location>
        <begin position="237"/>
        <end position="281"/>
    </location>
</feature>
<dbReference type="Pfam" id="PF07574">
    <property type="entry name" value="SMC_Nse1"/>
    <property type="match status" value="1"/>
</dbReference>
<evidence type="ECO:0000256" key="13">
    <source>
        <dbReference type="ARBA" id="ARBA00023204"/>
    </source>
</evidence>
<comment type="subunit">
    <text evidence="15">Component of the Smc5-Smc6 complex.</text>
</comment>
<dbReference type="OrthoDB" id="185455at2759"/>
<evidence type="ECO:0000256" key="2">
    <source>
        <dbReference type="ARBA" id="ARBA00004123"/>
    </source>
</evidence>
<keyword evidence="10 15" id="KW-0833">Ubl conjugation pathway</keyword>
<dbReference type="PANTHER" id="PTHR20973:SF0">
    <property type="entry name" value="NON-STRUCTURAL MAINTENANCE OF CHROMOSOMES ELEMENT 1 HOMOLOG"/>
    <property type="match status" value="1"/>
</dbReference>
<keyword evidence="12 15" id="KW-0233">DNA recombination</keyword>
<keyword evidence="13 15" id="KW-0234">DNA repair</keyword>
<evidence type="ECO:0000256" key="4">
    <source>
        <dbReference type="ARBA" id="ARBA00012483"/>
    </source>
</evidence>
<evidence type="ECO:0000256" key="11">
    <source>
        <dbReference type="ARBA" id="ARBA00022833"/>
    </source>
</evidence>
<reference evidence="18" key="1">
    <citation type="journal article" date="2020" name="Stud. Mycol.">
        <title>101 Dothideomycetes genomes: a test case for predicting lifestyles and emergence of pathogens.</title>
        <authorList>
            <person name="Haridas S."/>
            <person name="Albert R."/>
            <person name="Binder M."/>
            <person name="Bloem J."/>
            <person name="Labutti K."/>
            <person name="Salamov A."/>
            <person name="Andreopoulos B."/>
            <person name="Baker S."/>
            <person name="Barry K."/>
            <person name="Bills G."/>
            <person name="Bluhm B."/>
            <person name="Cannon C."/>
            <person name="Castanera R."/>
            <person name="Culley D."/>
            <person name="Daum C."/>
            <person name="Ezra D."/>
            <person name="Gonzalez J."/>
            <person name="Henrissat B."/>
            <person name="Kuo A."/>
            <person name="Liang C."/>
            <person name="Lipzen A."/>
            <person name="Lutzoni F."/>
            <person name="Magnuson J."/>
            <person name="Mondo S."/>
            <person name="Nolan M."/>
            <person name="Ohm R."/>
            <person name="Pangilinan J."/>
            <person name="Park H.-J."/>
            <person name="Ramirez L."/>
            <person name="Alfaro M."/>
            <person name="Sun H."/>
            <person name="Tritt A."/>
            <person name="Yoshinaga Y."/>
            <person name="Zwiers L.-H."/>
            <person name="Turgeon B."/>
            <person name="Goodwin S."/>
            <person name="Spatafora J."/>
            <person name="Crous P."/>
            <person name="Grigoriev I."/>
        </authorList>
    </citation>
    <scope>NUCLEOTIDE SEQUENCE</scope>
    <source>
        <strain evidence="18">CBS 113818</strain>
    </source>
</reference>
<dbReference type="Pfam" id="PF08746">
    <property type="entry name" value="zf-RING-like"/>
    <property type="match status" value="1"/>
</dbReference>
<dbReference type="InterPro" id="IPR013083">
    <property type="entry name" value="Znf_RING/FYVE/PHD"/>
</dbReference>
<feature type="region of interest" description="Disordered" evidence="16">
    <location>
        <begin position="296"/>
        <end position="319"/>
    </location>
</feature>
<dbReference type="Gene3D" id="1.10.10.10">
    <property type="entry name" value="Winged helix-like DNA-binding domain superfamily/Winged helix DNA-binding domain"/>
    <property type="match status" value="1"/>
</dbReference>
<dbReference type="InterPro" id="IPR036388">
    <property type="entry name" value="WH-like_DNA-bd_sf"/>
</dbReference>
<comment type="function">
    <text evidence="15">Acts in a DNA repair pathway for removal of UV-induced DNA damage that is distinct from classical nucleotide excision repair and in repair of ionizing radiation damage. Functions in homologous recombination repair of DNA double strand breaks and in recovery of stalled replication forks.</text>
</comment>
<keyword evidence="6 15" id="KW-0808">Transferase</keyword>
<keyword evidence="11 15" id="KW-0862">Zinc</keyword>
<comment type="catalytic activity">
    <reaction evidence="1 15">
        <text>S-ubiquitinyl-[E2 ubiquitin-conjugating enzyme]-L-cysteine + [acceptor protein]-L-lysine = [E2 ubiquitin-conjugating enzyme]-L-cysteine + N(6)-ubiquitinyl-[acceptor protein]-L-lysine.</text>
        <dbReference type="EC" id="2.3.2.27"/>
    </reaction>
</comment>
<dbReference type="GO" id="GO:0005634">
    <property type="term" value="C:nucleus"/>
    <property type="evidence" value="ECO:0007669"/>
    <property type="project" value="UniProtKB-SubCell"/>
</dbReference>
<keyword evidence="9 15" id="KW-0863">Zinc-finger</keyword>
<name>A0A6A7A7V3_9PLEO</name>
<evidence type="ECO:0000256" key="15">
    <source>
        <dbReference type="RuleBase" id="RU368018"/>
    </source>
</evidence>
<protein>
    <recommendedName>
        <fullName evidence="5 15">Non-structural maintenance of chromosomes element 1 homolog</fullName>
        <ecNumber evidence="4 15">2.3.2.27</ecNumber>
    </recommendedName>
</protein>
<dbReference type="GO" id="GO:0030915">
    <property type="term" value="C:Smc5-Smc6 complex"/>
    <property type="evidence" value="ECO:0007669"/>
    <property type="project" value="UniProtKB-UniRule"/>
</dbReference>
<feature type="compositionally biased region" description="Polar residues" evidence="16">
    <location>
        <begin position="160"/>
        <end position="172"/>
    </location>
</feature>
<sequence length="319" mass="35670">MSREDSPLVREVSPDEGYTYMHRAFLHAFLTHSVMTVDEVKPILATVMTAKNPDRPWTAGDVTAPHITSTLQTINAKLSSYDFEIRSTKDQHTKLTLYALVNKTSDALTQLATKFSPAEIAYIRRVLDAMFETNNTHTREVMALKHTEASNLARPRRNRQSQINADEDATQTTDAGISIPEADLVLTSLVHSSFLQKSRAQYFSLAPRALMELRGYLKETYNDPPFSDDPVIRIRDCEGCREIVTHGIRCNNRECGVRWHDACASSYYRGRGGGNRKCPSCDKECTGDAYVGERADKVARGSTGGRRSAVEVEEEEGSE</sequence>
<evidence type="ECO:0000256" key="16">
    <source>
        <dbReference type="SAM" id="MobiDB-lite"/>
    </source>
</evidence>
<dbReference type="GO" id="GO:0000724">
    <property type="term" value="P:double-strand break repair via homologous recombination"/>
    <property type="evidence" value="ECO:0007669"/>
    <property type="project" value="TreeGrafter"/>
</dbReference>
<evidence type="ECO:0000256" key="6">
    <source>
        <dbReference type="ARBA" id="ARBA00022679"/>
    </source>
</evidence>
<evidence type="ECO:0000256" key="3">
    <source>
        <dbReference type="ARBA" id="ARBA00010258"/>
    </source>
</evidence>
<organism evidence="18 19">
    <name type="scientific">Ophiobolus disseminans</name>
    <dbReference type="NCBI Taxonomy" id="1469910"/>
    <lineage>
        <taxon>Eukaryota</taxon>
        <taxon>Fungi</taxon>
        <taxon>Dikarya</taxon>
        <taxon>Ascomycota</taxon>
        <taxon>Pezizomycotina</taxon>
        <taxon>Dothideomycetes</taxon>
        <taxon>Pleosporomycetidae</taxon>
        <taxon>Pleosporales</taxon>
        <taxon>Pleosporineae</taxon>
        <taxon>Phaeosphaeriaceae</taxon>
        <taxon>Ophiobolus</taxon>
    </lineage>
</organism>
<evidence type="ECO:0000256" key="8">
    <source>
        <dbReference type="ARBA" id="ARBA00022763"/>
    </source>
</evidence>
<proteinExistence type="inferred from homology"/>
<dbReference type="GO" id="GO:0008270">
    <property type="term" value="F:zinc ion binding"/>
    <property type="evidence" value="ECO:0007669"/>
    <property type="project" value="UniProtKB-KW"/>
</dbReference>
<dbReference type="InterPro" id="IPR011513">
    <property type="entry name" value="Nse1"/>
</dbReference>
<evidence type="ECO:0000256" key="5">
    <source>
        <dbReference type="ARBA" id="ARBA00019422"/>
    </source>
</evidence>
<dbReference type="Gene3D" id="3.30.40.10">
    <property type="entry name" value="Zinc/RING finger domain, C3HC4 (zinc finger)"/>
    <property type="match status" value="1"/>
</dbReference>
<dbReference type="InterPro" id="IPR014857">
    <property type="entry name" value="Nse1_RING_C4HC3-type"/>
</dbReference>
<evidence type="ECO:0000256" key="9">
    <source>
        <dbReference type="ARBA" id="ARBA00022771"/>
    </source>
</evidence>
<evidence type="ECO:0000256" key="7">
    <source>
        <dbReference type="ARBA" id="ARBA00022723"/>
    </source>
</evidence>
<dbReference type="CDD" id="cd16493">
    <property type="entry name" value="RING-CH-C4HC3_NSE1"/>
    <property type="match status" value="1"/>
</dbReference>
<evidence type="ECO:0000259" key="17">
    <source>
        <dbReference type="Pfam" id="PF08746"/>
    </source>
</evidence>
<dbReference type="AlphaFoldDB" id="A0A6A7A7V3"/>
<dbReference type="EMBL" id="MU006222">
    <property type="protein sequence ID" value="KAF2828884.1"/>
    <property type="molecule type" value="Genomic_DNA"/>
</dbReference>
<evidence type="ECO:0000313" key="18">
    <source>
        <dbReference type="EMBL" id="KAF2828884.1"/>
    </source>
</evidence>
<evidence type="ECO:0000256" key="14">
    <source>
        <dbReference type="ARBA" id="ARBA00023242"/>
    </source>
</evidence>
<dbReference type="GO" id="GO:0061630">
    <property type="term" value="F:ubiquitin protein ligase activity"/>
    <property type="evidence" value="ECO:0007669"/>
    <property type="project" value="UniProtKB-EC"/>
</dbReference>
<comment type="similarity">
    <text evidence="3 15">Belongs to the NSE1 family.</text>
</comment>
<evidence type="ECO:0000256" key="1">
    <source>
        <dbReference type="ARBA" id="ARBA00000900"/>
    </source>
</evidence>
<dbReference type="Gene3D" id="3.90.1150.220">
    <property type="match status" value="1"/>
</dbReference>
<dbReference type="PANTHER" id="PTHR20973">
    <property type="entry name" value="NON-SMC ELEMENT 1-RELATED"/>
    <property type="match status" value="1"/>
</dbReference>
<evidence type="ECO:0000313" key="19">
    <source>
        <dbReference type="Proteomes" id="UP000799424"/>
    </source>
</evidence>
<evidence type="ECO:0000256" key="10">
    <source>
        <dbReference type="ARBA" id="ARBA00022786"/>
    </source>
</evidence>
<accession>A0A6A7A7V3</accession>